<dbReference type="Pfam" id="PF13920">
    <property type="entry name" value="zf-C3HC4_3"/>
    <property type="match status" value="1"/>
</dbReference>
<dbReference type="PIRSF" id="PIRSF036836">
    <property type="entry name" value="RNase_bind_SBP1"/>
    <property type="match status" value="1"/>
</dbReference>
<dbReference type="GO" id="GO:0004842">
    <property type="term" value="F:ubiquitin-protein transferase activity"/>
    <property type="evidence" value="ECO:0007669"/>
    <property type="project" value="TreeGrafter"/>
</dbReference>
<evidence type="ECO:0000259" key="6">
    <source>
        <dbReference type="PROSITE" id="PS50089"/>
    </source>
</evidence>
<organism evidence="7">
    <name type="scientific">Wollemia nobilis</name>
    <dbReference type="NCBI Taxonomy" id="56998"/>
    <lineage>
        <taxon>Eukaryota</taxon>
        <taxon>Viridiplantae</taxon>
        <taxon>Streptophyta</taxon>
        <taxon>Embryophyta</taxon>
        <taxon>Tracheophyta</taxon>
        <taxon>Spermatophyta</taxon>
        <taxon>Pinopsida</taxon>
        <taxon>Pinidae</taxon>
        <taxon>Conifers II</taxon>
        <taxon>Araucariales</taxon>
        <taxon>Araucariaceae</taxon>
        <taxon>Wollemia</taxon>
    </lineage>
</organism>
<dbReference type="Gene3D" id="3.30.40.10">
    <property type="entry name" value="Zinc/RING finger domain, C3HC4 (zinc finger)"/>
    <property type="match status" value="1"/>
</dbReference>
<dbReference type="PROSITE" id="PS50089">
    <property type="entry name" value="ZF_RING_2"/>
    <property type="match status" value="1"/>
</dbReference>
<accession>A0A0C9QKX8</accession>
<keyword evidence="5" id="KW-0175">Coiled coil</keyword>
<sequence>MAVQAQYPSNAFMPECRNRGRDNWNYGPSGFAMASVVPVEEEYEHNAANLLRLCNAGGNFGQAFNGTVFSDPESELTCNLSGSRKRSRQDEQQQQLLLAQRQRISQQLQLMSMPEFQHKNMTAVTVPPSGSMVQAPHLVSTGLQLAAYDDSRLNQSATSTSGRNTIFPALVSLLGDDLTAQLQQQNEEIERFMRHQSEKVRLTIEEKNQRHSRALVATVEEGIMRKLKEKETELENATRRNAELEDHVKQLTMDNQIWQTMAKNNEAMVNTLKNNLEQVVAQCREHSREGYGDSEADDAESCCHNYTAAADEHAKTLKENKELKAQMTCRVCRRNDICILLLPCRHLCLCKECGSKLDTCPLCNSIKDASVQIYMS</sequence>
<evidence type="ECO:0000256" key="1">
    <source>
        <dbReference type="ARBA" id="ARBA00022723"/>
    </source>
</evidence>
<dbReference type="InterPro" id="IPR001841">
    <property type="entry name" value="Znf_RING"/>
</dbReference>
<keyword evidence="3" id="KW-0862">Zinc</keyword>
<keyword evidence="2 4" id="KW-0863">Zinc-finger</keyword>
<dbReference type="InterPro" id="IPR013083">
    <property type="entry name" value="Znf_RING/FYVE/PHD"/>
</dbReference>
<dbReference type="PANTHER" id="PTHR42647">
    <property type="entry name" value="SBP (S-RIBONUCLEASE BINDING PROTEIN) FAMILY PROTEIN"/>
    <property type="match status" value="1"/>
</dbReference>
<keyword evidence="1" id="KW-0479">Metal-binding</keyword>
<evidence type="ECO:0000256" key="5">
    <source>
        <dbReference type="SAM" id="Coils"/>
    </source>
</evidence>
<dbReference type="AlphaFoldDB" id="A0A0C9QKX8"/>
<feature type="domain" description="RING-type" evidence="6">
    <location>
        <begin position="329"/>
        <end position="364"/>
    </location>
</feature>
<evidence type="ECO:0000256" key="2">
    <source>
        <dbReference type="ARBA" id="ARBA00022771"/>
    </source>
</evidence>
<dbReference type="FunFam" id="3.30.40.10:FF:000239">
    <property type="entry name" value="probable BOI-related E3 ubiquitin-protein ligase 2"/>
    <property type="match status" value="1"/>
</dbReference>
<evidence type="ECO:0000256" key="4">
    <source>
        <dbReference type="PROSITE-ProRule" id="PRU00175"/>
    </source>
</evidence>
<protein>
    <submittedName>
        <fullName evidence="7">TSA: Wollemia nobilis Ref_Wollemi_Transcript_29585_1718 transcribed RNA sequence</fullName>
    </submittedName>
</protein>
<dbReference type="CDD" id="cd16649">
    <property type="entry name" value="mRING-HC-C3HC5_CGRF1-like"/>
    <property type="match status" value="1"/>
</dbReference>
<feature type="coiled-coil region" evidence="5">
    <location>
        <begin position="220"/>
        <end position="326"/>
    </location>
</feature>
<dbReference type="EMBL" id="GCHU01029365">
    <property type="protein sequence ID" value="JAG85245.1"/>
    <property type="molecule type" value="Transcribed_RNA"/>
</dbReference>
<name>A0A0C9QKX8_9CONI</name>
<evidence type="ECO:0000256" key="3">
    <source>
        <dbReference type="ARBA" id="ARBA00022833"/>
    </source>
</evidence>
<dbReference type="PANTHER" id="PTHR42647:SF72">
    <property type="entry name" value="EF-HAND CALCIUM-BINDING DOMAIN-CONTAINING PROTEIN 4A"/>
    <property type="match status" value="1"/>
</dbReference>
<evidence type="ECO:0000313" key="7">
    <source>
        <dbReference type="EMBL" id="JAG85245.1"/>
    </source>
</evidence>
<proteinExistence type="predicted"/>
<reference evidence="7" key="1">
    <citation type="submission" date="2015-02" db="EMBL/GenBank/DDBJ databases">
        <title>A transcriptome of Wollemia nobilis - a relic of Gondwana.</title>
        <authorList>
            <person name="Chia J.Y."/>
            <person name="Leong Y.S."/>
            <person name="Abdul Karim S."/>
            <person name="Wan Azmi N."/>
            <person name="Hercus R."/>
            <person name="Croft L."/>
        </authorList>
    </citation>
    <scope>NUCLEOTIDE SEQUENCE</scope>
    <source>
        <strain evidence="7">MaeBrown</strain>
        <tissue evidence="7">Leaf</tissue>
    </source>
</reference>
<dbReference type="GO" id="GO:0008270">
    <property type="term" value="F:zinc ion binding"/>
    <property type="evidence" value="ECO:0007669"/>
    <property type="project" value="UniProtKB-KW"/>
</dbReference>